<dbReference type="RefSeq" id="WP_163636214.1">
    <property type="nucleotide sequence ID" value="NZ_JAAAMI010000009.1"/>
</dbReference>
<dbReference type="Proteomes" id="UP000468707">
    <property type="component" value="Unassembled WGS sequence"/>
</dbReference>
<evidence type="ECO:0000313" key="4">
    <source>
        <dbReference type="Proteomes" id="UP000468707"/>
    </source>
</evidence>
<keyword evidence="4" id="KW-1185">Reference proteome</keyword>
<dbReference type="InterPro" id="IPR025592">
    <property type="entry name" value="DUF4347"/>
</dbReference>
<protein>
    <submittedName>
        <fullName evidence="3">DUF4347 domain-containing protein</fullName>
    </submittedName>
</protein>
<gene>
    <name evidence="3" type="ORF">GTK07_15790</name>
</gene>
<name>A0A6I5L520_9FLAO</name>
<dbReference type="Pfam" id="PF14252">
    <property type="entry name" value="DUF4347"/>
    <property type="match status" value="1"/>
</dbReference>
<keyword evidence="1" id="KW-0732">Signal</keyword>
<sequence length="182" mass="20467">MKNQVNRKSSIFFLMLIILFVTRSMAQSNELVVIDSNYSQKQQVLDHLASGIPVFEVNAPKNPWESIRQYLEQSRSTQVVHLFANANYNAMELGGKTYDADAVDQEFELSMLEGLFQGIHIQLLIYDCNLGSNPEGLALLKKISDKAYLNIAVPTNCSSIFGADLDFDHTTMNQPVNNSIFK</sequence>
<feature type="chain" id="PRO_5026189179" evidence="1">
    <location>
        <begin position="27"/>
        <end position="182"/>
    </location>
</feature>
<evidence type="ECO:0000313" key="3">
    <source>
        <dbReference type="EMBL" id="NDV44791.1"/>
    </source>
</evidence>
<proteinExistence type="predicted"/>
<accession>A0A6I5L520</accession>
<feature type="domain" description="DUF4347" evidence="2">
    <location>
        <begin position="31"/>
        <end position="156"/>
    </location>
</feature>
<reference evidence="3 4" key="1">
    <citation type="submission" date="2020-01" db="EMBL/GenBank/DDBJ databases">
        <title>Muricauda sediminis sp.nov. 40Bstr401.</title>
        <authorList>
            <person name="Xue Z."/>
            <person name="Zhu S."/>
            <person name="Ren N."/>
            <person name="Chen T."/>
            <person name="Chen X."/>
            <person name="Chen J."/>
            <person name="Yang J."/>
        </authorList>
    </citation>
    <scope>NUCLEOTIDE SEQUENCE [LARGE SCALE GENOMIC DNA]</scope>
    <source>
        <strain evidence="3 4">40Bstr401</strain>
    </source>
</reference>
<organism evidence="3 4">
    <name type="scientific">Flagellimonas sediminis</name>
    <dbReference type="NCBI Taxonomy" id="2696468"/>
    <lineage>
        <taxon>Bacteria</taxon>
        <taxon>Pseudomonadati</taxon>
        <taxon>Bacteroidota</taxon>
        <taxon>Flavobacteriia</taxon>
        <taxon>Flavobacteriales</taxon>
        <taxon>Flavobacteriaceae</taxon>
        <taxon>Flagellimonas</taxon>
    </lineage>
</organism>
<dbReference type="AlphaFoldDB" id="A0A6I5L520"/>
<evidence type="ECO:0000256" key="1">
    <source>
        <dbReference type="SAM" id="SignalP"/>
    </source>
</evidence>
<dbReference type="EMBL" id="JAAAMI010000009">
    <property type="protein sequence ID" value="NDV44791.1"/>
    <property type="molecule type" value="Genomic_DNA"/>
</dbReference>
<evidence type="ECO:0000259" key="2">
    <source>
        <dbReference type="Pfam" id="PF14252"/>
    </source>
</evidence>
<feature type="signal peptide" evidence="1">
    <location>
        <begin position="1"/>
        <end position="26"/>
    </location>
</feature>
<comment type="caution">
    <text evidence="3">The sequence shown here is derived from an EMBL/GenBank/DDBJ whole genome shotgun (WGS) entry which is preliminary data.</text>
</comment>